<sequence length="339" mass="39911">MNILSNKLSWIACLLLTVIVFSCRDKTMHPDVSDIQVNFELFPIYQEIHGVDTLKIDSEISPIVNRHKDFMRAYAFKMINLGNPQAPDFPERMYDFITYPANKDIYAKSNEIFPDFKDFRRELESGFRHYKYYFPEVSIPNIYLMISGFSQSIAVDSAWVGVSIEKYLGEDCEFYEWLNIPKYLRRGMTKEKMAPDVLRAIALTNFTYNKQVDDLINNMIFKGKVRYFVHRMFPDIQDTLLFDYTPQQMHWCQEHEADMWASLVEWKHLFEEDRMTIQKYTGDAPFTANFGNNSAPRAGEFIGYKIVKAYIKNNKHISLKELMEETDGRKILAASKYRP</sequence>
<proteinExistence type="predicted"/>
<dbReference type="PROSITE" id="PS51257">
    <property type="entry name" value="PROKAR_LIPOPROTEIN"/>
    <property type="match status" value="1"/>
</dbReference>
<name>A0A521DAY5_SACCC</name>
<accession>A0A521DAY5</accession>
<dbReference type="RefSeq" id="WP_142533471.1">
    <property type="nucleotide sequence ID" value="NZ_FXTB01000005.1"/>
</dbReference>
<evidence type="ECO:0000313" key="2">
    <source>
        <dbReference type="Proteomes" id="UP000319040"/>
    </source>
</evidence>
<dbReference type="AlphaFoldDB" id="A0A521DAY5"/>
<organism evidence="1 2">
    <name type="scientific">Saccharicrinis carchari</name>
    <dbReference type="NCBI Taxonomy" id="1168039"/>
    <lineage>
        <taxon>Bacteria</taxon>
        <taxon>Pseudomonadati</taxon>
        <taxon>Bacteroidota</taxon>
        <taxon>Bacteroidia</taxon>
        <taxon>Marinilabiliales</taxon>
        <taxon>Marinilabiliaceae</taxon>
        <taxon>Saccharicrinis</taxon>
    </lineage>
</organism>
<dbReference type="EMBL" id="FXTB01000005">
    <property type="protein sequence ID" value="SMO68808.1"/>
    <property type="molecule type" value="Genomic_DNA"/>
</dbReference>
<reference evidence="1 2" key="1">
    <citation type="submission" date="2017-05" db="EMBL/GenBank/DDBJ databases">
        <authorList>
            <person name="Varghese N."/>
            <person name="Submissions S."/>
        </authorList>
    </citation>
    <scope>NUCLEOTIDE SEQUENCE [LARGE SCALE GENOMIC DNA]</scope>
    <source>
        <strain evidence="1 2">DSM 27040</strain>
    </source>
</reference>
<evidence type="ECO:0008006" key="3">
    <source>
        <dbReference type="Google" id="ProtNLM"/>
    </source>
</evidence>
<evidence type="ECO:0000313" key="1">
    <source>
        <dbReference type="EMBL" id="SMO68808.1"/>
    </source>
</evidence>
<protein>
    <recommendedName>
        <fullName evidence="3">Gliding motility-associated lipoprotein GldB</fullName>
    </recommendedName>
</protein>
<gene>
    <name evidence="1" type="ORF">SAMN06265379_1056</name>
</gene>
<dbReference type="Proteomes" id="UP000319040">
    <property type="component" value="Unassembled WGS sequence"/>
</dbReference>
<keyword evidence="2" id="KW-1185">Reference proteome</keyword>
<dbReference type="InterPro" id="IPR019853">
    <property type="entry name" value="GldB-like"/>
</dbReference>
<dbReference type="OrthoDB" id="976022at2"/>
<dbReference type="Pfam" id="PF25594">
    <property type="entry name" value="GldB_lipo"/>
    <property type="match status" value="1"/>
</dbReference>